<comment type="caution">
    <text evidence="2">The sequence shown here is derived from an EMBL/GenBank/DDBJ whole genome shotgun (WGS) entry which is preliminary data.</text>
</comment>
<dbReference type="FunCoup" id="D3BDK6">
    <property type="interactions" value="805"/>
</dbReference>
<dbReference type="EMBL" id="ADBJ01000031">
    <property type="protein sequence ID" value="EFA79987.1"/>
    <property type="molecule type" value="Genomic_DNA"/>
</dbReference>
<sequence>MRKHLDTISHHISLYKKILFFGMLVIQFVGLALIGNGLYQFFMYDLSNDWRLPYIWFASVGVSLVAIYVTLSNLVLNLRALSVAFILEILMFLVILSCIIIVSITTIKFSDTLKYCYSDHNEKAGTCIPFFGQLFCEKHITTECQSLHRGFSLIIGGECAMALISILFLFTTFLKMNPPSFSSDPQYEPLLQSVDIQ</sequence>
<keyword evidence="1" id="KW-1133">Transmembrane helix</keyword>
<evidence type="ECO:0000256" key="1">
    <source>
        <dbReference type="SAM" id="Phobius"/>
    </source>
</evidence>
<dbReference type="RefSeq" id="XP_020432107.1">
    <property type="nucleotide sequence ID" value="XM_020577659.1"/>
</dbReference>
<accession>D3BDK6</accession>
<evidence type="ECO:0000313" key="2">
    <source>
        <dbReference type="EMBL" id="EFA79987.1"/>
    </source>
</evidence>
<gene>
    <name evidence="2" type="ORF">PPL_06808</name>
</gene>
<reference evidence="2 3" key="1">
    <citation type="journal article" date="2011" name="Genome Res.">
        <title>Phylogeny-wide analysis of social amoeba genomes highlights ancient origins for complex intercellular communication.</title>
        <authorList>
            <person name="Heidel A.J."/>
            <person name="Lawal H.M."/>
            <person name="Felder M."/>
            <person name="Schilde C."/>
            <person name="Helps N.R."/>
            <person name="Tunggal B."/>
            <person name="Rivero F."/>
            <person name="John U."/>
            <person name="Schleicher M."/>
            <person name="Eichinger L."/>
            <person name="Platzer M."/>
            <person name="Noegel A.A."/>
            <person name="Schaap P."/>
            <person name="Gloeckner G."/>
        </authorList>
    </citation>
    <scope>NUCLEOTIDE SEQUENCE [LARGE SCALE GENOMIC DNA]</scope>
    <source>
        <strain evidence="3">ATCC 26659 / Pp 5 / PN500</strain>
    </source>
</reference>
<dbReference type="Proteomes" id="UP000001396">
    <property type="component" value="Unassembled WGS sequence"/>
</dbReference>
<dbReference type="GeneID" id="31362289"/>
<organism evidence="2 3">
    <name type="scientific">Heterostelium pallidum (strain ATCC 26659 / Pp 5 / PN500)</name>
    <name type="common">Cellular slime mold</name>
    <name type="synonym">Polysphondylium pallidum</name>
    <dbReference type="NCBI Taxonomy" id="670386"/>
    <lineage>
        <taxon>Eukaryota</taxon>
        <taxon>Amoebozoa</taxon>
        <taxon>Evosea</taxon>
        <taxon>Eumycetozoa</taxon>
        <taxon>Dictyostelia</taxon>
        <taxon>Acytosteliales</taxon>
        <taxon>Acytosteliaceae</taxon>
        <taxon>Heterostelium</taxon>
    </lineage>
</organism>
<name>D3BDK6_HETP5</name>
<feature type="transmembrane region" description="Helical" evidence="1">
    <location>
        <begin position="20"/>
        <end position="42"/>
    </location>
</feature>
<keyword evidence="3" id="KW-1185">Reference proteome</keyword>
<keyword evidence="1" id="KW-0472">Membrane</keyword>
<keyword evidence="1" id="KW-0812">Transmembrane</keyword>
<dbReference type="InParanoid" id="D3BDK6"/>
<evidence type="ECO:0000313" key="3">
    <source>
        <dbReference type="Proteomes" id="UP000001396"/>
    </source>
</evidence>
<protein>
    <submittedName>
        <fullName evidence="2">Uncharacterized protein</fullName>
    </submittedName>
</protein>
<feature type="transmembrane region" description="Helical" evidence="1">
    <location>
        <begin position="83"/>
        <end position="104"/>
    </location>
</feature>
<proteinExistence type="predicted"/>
<feature type="transmembrane region" description="Helical" evidence="1">
    <location>
        <begin position="54"/>
        <end position="76"/>
    </location>
</feature>
<feature type="transmembrane region" description="Helical" evidence="1">
    <location>
        <begin position="151"/>
        <end position="174"/>
    </location>
</feature>
<dbReference type="AlphaFoldDB" id="D3BDK6"/>
<dbReference type="OMA" id="FLYSNWT"/>